<dbReference type="EMBL" id="AP035768">
    <property type="protein sequence ID" value="BFO22856.1"/>
    <property type="molecule type" value="Genomic_DNA"/>
</dbReference>
<evidence type="ECO:0000313" key="2">
    <source>
        <dbReference type="EMBL" id="BFO22856.1"/>
    </source>
</evidence>
<name>A0AAT9HZ56_9ACTN</name>
<organism evidence="2">
    <name type="scientific">Streptomyces haneummycinicus</name>
    <dbReference type="NCBI Taxonomy" id="3074435"/>
    <lineage>
        <taxon>Bacteria</taxon>
        <taxon>Bacillati</taxon>
        <taxon>Actinomycetota</taxon>
        <taxon>Actinomycetes</taxon>
        <taxon>Kitasatosporales</taxon>
        <taxon>Streptomycetaceae</taxon>
        <taxon>Streptomyces</taxon>
    </lineage>
</organism>
<reference evidence="2" key="1">
    <citation type="submission" date="2024-06" db="EMBL/GenBank/DDBJ databases">
        <authorList>
            <consortium name="consrtm"/>
            <person name="Uemura M."/>
            <person name="Terahara T."/>
        </authorList>
    </citation>
    <scope>NUCLEOTIDE SEQUENCE</scope>
    <source>
        <strain evidence="2">KM77-8</strain>
    </source>
</reference>
<reference evidence="2" key="2">
    <citation type="submission" date="2024-07" db="EMBL/GenBank/DDBJ databases">
        <title>Streptomyces haneummycinica sp. nov., a new antibiotic-producing actinobacterium isolated from marine sediment.</title>
        <authorList>
            <person name="Uemura M."/>
            <person name="Hamada M."/>
            <person name="Hirano S."/>
            <person name="Kobayashi K."/>
            <person name="Ohshiro T."/>
            <person name="Kobayashi T."/>
            <person name="Terahara T."/>
        </authorList>
    </citation>
    <scope>NUCLEOTIDE SEQUENCE</scope>
    <source>
        <strain evidence="2">KM77-8</strain>
    </source>
</reference>
<feature type="region of interest" description="Disordered" evidence="1">
    <location>
        <begin position="73"/>
        <end position="103"/>
    </location>
</feature>
<sequence>MPVRLLPGPRITVRLGGAYDVVGPGQTGAPVAALDHGDARVVGAGHEIHGEPDRGVEGAVGVDVSCKRCAADVSASARSNPAGKRGKSENRDAATTNLFGMHGTTAVRRRAPQHIPDCEQRTHRTLAVRLR</sequence>
<accession>A0AAT9HZ56</accession>
<proteinExistence type="predicted"/>
<dbReference type="AlphaFoldDB" id="A0AAT9HZ56"/>
<gene>
    <name evidence="2" type="ORF">SHKM778_92440</name>
</gene>
<evidence type="ECO:0000256" key="1">
    <source>
        <dbReference type="SAM" id="MobiDB-lite"/>
    </source>
</evidence>
<protein>
    <submittedName>
        <fullName evidence="2">Uncharacterized protein</fullName>
    </submittedName>
</protein>